<keyword evidence="5" id="KW-1185">Reference proteome</keyword>
<dbReference type="Pfam" id="PF21178">
    <property type="entry name" value="Itf52_C"/>
    <property type="match status" value="1"/>
</dbReference>
<sequence>MILFDRRGKNKKVYRRLHSFATVKTHDGSELLAETLSDCELFVCFGKLESSSVATLKDFVDRGGSVAIFSTNPESNLNHFLSFYGIRIEEGSVVRAVYHEGFNHPKHALIQNGIVQPFDAKDEQYHPHNAKDTSTSMAFVYPNGTTLSVESPSFTLLSSGSTGYPVDCPVAAAWEATAGSGRLIVVGSADIFADEWLEREDNSKICDIFFNFLLHQGIKFDPSLGRCDFEEKECVPDIASLSNLIKPCFQEIEPLPQDYTTLLCDDQFGLTMDHIPKVIGLYKTLNVPYEPLSLIEPHFNCPHPPLRMATHAPRMPTPLTPELELMDLDDCFTDIRTRLVRLAEKTGDDLAHYVQEAGWILGVDGGCHEDDEEKAKHVLHAVAKMILQSQMHSNESR</sequence>
<feature type="domain" description="Intraflagellar transport protein 52 C-terminal" evidence="1">
    <location>
        <begin position="336"/>
        <end position="382"/>
    </location>
</feature>
<dbReference type="GO" id="GO:0030992">
    <property type="term" value="C:intraciliary transport particle B"/>
    <property type="evidence" value="ECO:0007669"/>
    <property type="project" value="TreeGrafter"/>
</dbReference>
<feature type="domain" description="IFT52 GIFT" evidence="3">
    <location>
        <begin position="4"/>
        <end position="221"/>
    </location>
</feature>
<dbReference type="Pfam" id="PF23352">
    <property type="entry name" value="IFT52_central"/>
    <property type="match status" value="1"/>
</dbReference>
<dbReference type="Gene3D" id="6.10.250.2800">
    <property type="match status" value="1"/>
</dbReference>
<dbReference type="GO" id="GO:0005814">
    <property type="term" value="C:centriole"/>
    <property type="evidence" value="ECO:0007669"/>
    <property type="project" value="TreeGrafter"/>
</dbReference>
<dbReference type="PANTHER" id="PTHR12969">
    <property type="entry name" value="NGD5/OSM-6/IFT52"/>
    <property type="match status" value="1"/>
</dbReference>
<dbReference type="InterPro" id="IPR055460">
    <property type="entry name" value="IFT52_central"/>
</dbReference>
<feature type="domain" description="IFT52 central" evidence="2">
    <location>
        <begin position="241"/>
        <end position="321"/>
    </location>
</feature>
<name>A0AAD8YB00_9STRA</name>
<evidence type="ECO:0000313" key="5">
    <source>
        <dbReference type="Proteomes" id="UP001224775"/>
    </source>
</evidence>
<dbReference type="Proteomes" id="UP001224775">
    <property type="component" value="Unassembled WGS sequence"/>
</dbReference>
<dbReference type="InterPro" id="IPR039975">
    <property type="entry name" value="IFT52"/>
</dbReference>
<dbReference type="InterPro" id="IPR048643">
    <property type="entry name" value="Itf52_C"/>
</dbReference>
<protein>
    <submittedName>
        <fullName evidence="4">Intraflagellar transport protein 52</fullName>
    </submittedName>
</protein>
<evidence type="ECO:0000259" key="1">
    <source>
        <dbReference type="Pfam" id="PF21178"/>
    </source>
</evidence>
<evidence type="ECO:0000259" key="3">
    <source>
        <dbReference type="Pfam" id="PF23355"/>
    </source>
</evidence>
<dbReference type="AlphaFoldDB" id="A0AAD8YB00"/>
<dbReference type="InterPro" id="IPR029062">
    <property type="entry name" value="Class_I_gatase-like"/>
</dbReference>
<reference evidence="4" key="1">
    <citation type="submission" date="2023-06" db="EMBL/GenBank/DDBJ databases">
        <title>Survivors Of The Sea: Transcriptome response of Skeletonema marinoi to long-term dormancy.</title>
        <authorList>
            <person name="Pinder M.I.M."/>
            <person name="Kourtchenko O."/>
            <person name="Robertson E.K."/>
            <person name="Larsson T."/>
            <person name="Maumus F."/>
            <person name="Osuna-Cruz C.M."/>
            <person name="Vancaester E."/>
            <person name="Stenow R."/>
            <person name="Vandepoele K."/>
            <person name="Ploug H."/>
            <person name="Bruchert V."/>
            <person name="Godhe A."/>
            <person name="Topel M."/>
        </authorList>
    </citation>
    <scope>NUCLEOTIDE SEQUENCE</scope>
    <source>
        <strain evidence="4">R05AC</strain>
    </source>
</reference>
<dbReference type="GO" id="GO:0005929">
    <property type="term" value="C:cilium"/>
    <property type="evidence" value="ECO:0007669"/>
    <property type="project" value="TreeGrafter"/>
</dbReference>
<dbReference type="SUPFAM" id="SSF52317">
    <property type="entry name" value="Class I glutamine amidotransferase-like"/>
    <property type="match status" value="1"/>
</dbReference>
<evidence type="ECO:0000313" key="4">
    <source>
        <dbReference type="EMBL" id="KAK1742021.1"/>
    </source>
</evidence>
<dbReference type="GO" id="GO:0060271">
    <property type="term" value="P:cilium assembly"/>
    <property type="evidence" value="ECO:0007669"/>
    <property type="project" value="TreeGrafter"/>
</dbReference>
<dbReference type="Pfam" id="PF23355">
    <property type="entry name" value="IFT52_GIFT"/>
    <property type="match status" value="1"/>
</dbReference>
<comment type="caution">
    <text evidence="4">The sequence shown here is derived from an EMBL/GenBank/DDBJ whole genome shotgun (WGS) entry which is preliminary data.</text>
</comment>
<evidence type="ECO:0000259" key="2">
    <source>
        <dbReference type="Pfam" id="PF23352"/>
    </source>
</evidence>
<accession>A0AAD8YB00</accession>
<gene>
    <name evidence="4" type="ORF">QTG54_007594</name>
</gene>
<dbReference type="InterPro" id="IPR055458">
    <property type="entry name" value="IFT52_GIFT"/>
</dbReference>
<dbReference type="EMBL" id="JATAAI010000012">
    <property type="protein sequence ID" value="KAK1742021.1"/>
    <property type="molecule type" value="Genomic_DNA"/>
</dbReference>
<proteinExistence type="predicted"/>
<dbReference type="GO" id="GO:0042073">
    <property type="term" value="P:intraciliary transport"/>
    <property type="evidence" value="ECO:0007669"/>
    <property type="project" value="TreeGrafter"/>
</dbReference>
<dbReference type="CDD" id="cd23683">
    <property type="entry name" value="IFT52_CTD"/>
    <property type="match status" value="1"/>
</dbReference>
<organism evidence="4 5">
    <name type="scientific">Skeletonema marinoi</name>
    <dbReference type="NCBI Taxonomy" id="267567"/>
    <lineage>
        <taxon>Eukaryota</taxon>
        <taxon>Sar</taxon>
        <taxon>Stramenopiles</taxon>
        <taxon>Ochrophyta</taxon>
        <taxon>Bacillariophyta</taxon>
        <taxon>Coscinodiscophyceae</taxon>
        <taxon>Thalassiosirophycidae</taxon>
        <taxon>Thalassiosirales</taxon>
        <taxon>Skeletonemataceae</taxon>
        <taxon>Skeletonema</taxon>
        <taxon>Skeletonema marinoi-dohrnii complex</taxon>
    </lineage>
</organism>
<dbReference type="PANTHER" id="PTHR12969:SF7">
    <property type="entry name" value="INTRAFLAGELLAR TRANSPORT PROTEIN 52 HOMOLOG"/>
    <property type="match status" value="1"/>
</dbReference>